<feature type="domain" description="Protein FecR C-terminal" evidence="3">
    <location>
        <begin position="328"/>
        <end position="395"/>
    </location>
</feature>
<dbReference type="InterPro" id="IPR006860">
    <property type="entry name" value="FecR"/>
</dbReference>
<evidence type="ECO:0000259" key="2">
    <source>
        <dbReference type="Pfam" id="PF04773"/>
    </source>
</evidence>
<dbReference type="Proteomes" id="UP001549749">
    <property type="component" value="Unassembled WGS sequence"/>
</dbReference>
<dbReference type="Pfam" id="PF04773">
    <property type="entry name" value="FecR"/>
    <property type="match status" value="1"/>
</dbReference>
<organism evidence="4 5">
    <name type="scientific">Chitinophaga defluvii</name>
    <dbReference type="NCBI Taxonomy" id="3163343"/>
    <lineage>
        <taxon>Bacteria</taxon>
        <taxon>Pseudomonadati</taxon>
        <taxon>Bacteroidota</taxon>
        <taxon>Chitinophagia</taxon>
        <taxon>Chitinophagales</taxon>
        <taxon>Chitinophagaceae</taxon>
        <taxon>Chitinophaga</taxon>
    </lineage>
</organism>
<proteinExistence type="predicted"/>
<dbReference type="EMBL" id="JBEXAC010000003">
    <property type="protein sequence ID" value="MET7001372.1"/>
    <property type="molecule type" value="Genomic_DNA"/>
</dbReference>
<dbReference type="PANTHER" id="PTHR30273:SF2">
    <property type="entry name" value="PROTEIN FECR"/>
    <property type="match status" value="1"/>
</dbReference>
<keyword evidence="1" id="KW-1133">Transmembrane helix</keyword>
<dbReference type="RefSeq" id="WP_354663941.1">
    <property type="nucleotide sequence ID" value="NZ_JBEXAC010000003.1"/>
</dbReference>
<comment type="caution">
    <text evidence="4">The sequence shown here is derived from an EMBL/GenBank/DDBJ whole genome shotgun (WGS) entry which is preliminary data.</text>
</comment>
<evidence type="ECO:0000256" key="1">
    <source>
        <dbReference type="SAM" id="Phobius"/>
    </source>
</evidence>
<accession>A0ABV2TEC2</accession>
<sequence>MEKNDQYYQGLLDKYADNACSPEEAAELFRYFGEAGANRLLLKQLREQFNQSLLYPYPDMPEEQRQRMEERLLRQINPAKPIPLYRNKWWQMAAAVALLVICGSIYLWHSHPAAQAPAITTAQPIVANPQVVPGTNKAVLTLSDGSTVALDSTGTSMLAMQGSARIRQQGGSLVYDVAGANTSPAYNTIHTPRGGQYKLVLSDGSRVWLNAASSLRFPAAFAKGERVVQLNGEAYFEINEDAKRPFRVELNNNQSIMVLGTHFNVMAYDDEQAVRTTLLAGKVKVTRDHFSELLQPGQQATLNKHKPGIDIAGHVNLEEVMAWKNGMFQFEGNDIHTVMRQISRWYNTNVVFAPRVNENAHFWGAISRNADISEVLQVLEMTEEVHFKIENGTINVLP</sequence>
<evidence type="ECO:0000313" key="5">
    <source>
        <dbReference type="Proteomes" id="UP001549749"/>
    </source>
</evidence>
<gene>
    <name evidence="4" type="ORF">ABR189_28580</name>
</gene>
<dbReference type="Gene3D" id="2.60.120.1440">
    <property type="match status" value="1"/>
</dbReference>
<dbReference type="InterPro" id="IPR012373">
    <property type="entry name" value="Ferrdict_sens_TM"/>
</dbReference>
<evidence type="ECO:0000259" key="3">
    <source>
        <dbReference type="Pfam" id="PF16344"/>
    </source>
</evidence>
<keyword evidence="1" id="KW-0472">Membrane</keyword>
<keyword evidence="5" id="KW-1185">Reference proteome</keyword>
<dbReference type="InterPro" id="IPR032508">
    <property type="entry name" value="FecR_C"/>
</dbReference>
<dbReference type="Pfam" id="PF16344">
    <property type="entry name" value="FecR_C"/>
    <property type="match status" value="1"/>
</dbReference>
<feature type="transmembrane region" description="Helical" evidence="1">
    <location>
        <begin position="89"/>
        <end position="108"/>
    </location>
</feature>
<dbReference type="PANTHER" id="PTHR30273">
    <property type="entry name" value="PERIPLASMIC SIGNAL SENSOR AND SIGMA FACTOR ACTIVATOR FECR-RELATED"/>
    <property type="match status" value="1"/>
</dbReference>
<feature type="domain" description="FecR protein" evidence="2">
    <location>
        <begin position="188"/>
        <end position="284"/>
    </location>
</feature>
<evidence type="ECO:0000313" key="4">
    <source>
        <dbReference type="EMBL" id="MET7001372.1"/>
    </source>
</evidence>
<name>A0ABV2TEC2_9BACT</name>
<protein>
    <submittedName>
        <fullName evidence="4">FecR domain-containing protein</fullName>
    </submittedName>
</protein>
<keyword evidence="1" id="KW-0812">Transmembrane</keyword>
<reference evidence="4 5" key="1">
    <citation type="submission" date="2024-06" db="EMBL/GenBank/DDBJ databases">
        <title>Chitinophaga defluvii sp. nov., isolated from municipal sewage.</title>
        <authorList>
            <person name="Zhang L."/>
        </authorList>
    </citation>
    <scope>NUCLEOTIDE SEQUENCE [LARGE SCALE GENOMIC DNA]</scope>
    <source>
        <strain evidence="4 5">H8</strain>
    </source>
</reference>
<dbReference type="Gene3D" id="3.55.50.30">
    <property type="match status" value="1"/>
</dbReference>